<sequence length="189" mass="20844">MRKKGLTRDFDARTGPFLGPDHSQGPDLELFLTLGVYAAWSPSLCAFQIHLGLKANSPERPKTLRGQEAHNGDLTARETCKAGFSEEDYTALISQNILEGEKVLKGVLCCVWGIQNQRMNLPVGRPHAGALCSSVFLSENWVVFLERSHQPVLFGPPSISGRQAGIRCHKPSEDQVLVLTCQHGFSFEK</sequence>
<name>A0A6B0R5Z8_9CETA</name>
<proteinExistence type="predicted"/>
<organism evidence="1 2">
    <name type="scientific">Bos mutus</name>
    <name type="common">wild yak</name>
    <dbReference type="NCBI Taxonomy" id="72004"/>
    <lineage>
        <taxon>Eukaryota</taxon>
        <taxon>Metazoa</taxon>
        <taxon>Chordata</taxon>
        <taxon>Craniata</taxon>
        <taxon>Vertebrata</taxon>
        <taxon>Euteleostomi</taxon>
        <taxon>Mammalia</taxon>
        <taxon>Eutheria</taxon>
        <taxon>Laurasiatheria</taxon>
        <taxon>Artiodactyla</taxon>
        <taxon>Ruminantia</taxon>
        <taxon>Pecora</taxon>
        <taxon>Bovidae</taxon>
        <taxon>Bovinae</taxon>
        <taxon>Bos</taxon>
    </lineage>
</organism>
<reference evidence="1" key="1">
    <citation type="submission" date="2019-10" db="EMBL/GenBank/DDBJ databases">
        <title>The sequence and de novo assembly of the wild yak genome.</title>
        <authorList>
            <person name="Liu Y."/>
        </authorList>
    </citation>
    <scope>NUCLEOTIDE SEQUENCE [LARGE SCALE GENOMIC DNA]</scope>
    <source>
        <strain evidence="1">WY2019</strain>
    </source>
</reference>
<evidence type="ECO:0000313" key="2">
    <source>
        <dbReference type="Proteomes" id="UP000322234"/>
    </source>
</evidence>
<evidence type="ECO:0000313" key="1">
    <source>
        <dbReference type="EMBL" id="MXQ85090.1"/>
    </source>
</evidence>
<keyword evidence="2" id="KW-1185">Reference proteome</keyword>
<protein>
    <submittedName>
        <fullName evidence="1">Uncharacterized protein</fullName>
    </submittedName>
</protein>
<accession>A0A6B0R5Z8</accession>
<dbReference type="EMBL" id="VBQZ03000024">
    <property type="protein sequence ID" value="MXQ85090.1"/>
    <property type="molecule type" value="Genomic_DNA"/>
</dbReference>
<gene>
    <name evidence="1" type="ORF">E5288_WYG004124</name>
</gene>
<dbReference type="Proteomes" id="UP000322234">
    <property type="component" value="Unassembled WGS sequence"/>
</dbReference>
<comment type="caution">
    <text evidence="1">The sequence shown here is derived from an EMBL/GenBank/DDBJ whole genome shotgun (WGS) entry which is preliminary data.</text>
</comment>
<dbReference type="AlphaFoldDB" id="A0A6B0R5Z8"/>